<organism evidence="3 4">
    <name type="scientific">Pseudovibrio ascidiaceicola</name>
    <dbReference type="NCBI Taxonomy" id="285279"/>
    <lineage>
        <taxon>Bacteria</taxon>
        <taxon>Pseudomonadati</taxon>
        <taxon>Pseudomonadota</taxon>
        <taxon>Alphaproteobacteria</taxon>
        <taxon>Hyphomicrobiales</taxon>
        <taxon>Stappiaceae</taxon>
        <taxon>Pseudovibrio</taxon>
    </lineage>
</organism>
<dbReference type="NCBIfam" id="TIGR03660">
    <property type="entry name" value="T1SS_rpt_143"/>
    <property type="match status" value="2"/>
</dbReference>
<evidence type="ECO:0000313" key="3">
    <source>
        <dbReference type="EMBL" id="SFL22322.1"/>
    </source>
</evidence>
<dbReference type="EMBL" id="FOSK01000023">
    <property type="protein sequence ID" value="SFL22322.1"/>
    <property type="molecule type" value="Genomic_DNA"/>
</dbReference>
<feature type="domain" description="DUF5801" evidence="2">
    <location>
        <begin position="518"/>
        <end position="623"/>
    </location>
</feature>
<dbReference type="Pfam" id="PF19116">
    <property type="entry name" value="DUF5801"/>
    <property type="match status" value="1"/>
</dbReference>
<evidence type="ECO:0000259" key="2">
    <source>
        <dbReference type="Pfam" id="PF19116"/>
    </source>
</evidence>
<feature type="region of interest" description="Disordered" evidence="1">
    <location>
        <begin position="124"/>
        <end position="158"/>
    </location>
</feature>
<evidence type="ECO:0000256" key="1">
    <source>
        <dbReference type="SAM" id="MobiDB-lite"/>
    </source>
</evidence>
<dbReference type="RefSeq" id="WP_244527220.1">
    <property type="nucleotide sequence ID" value="NZ_FOSK01000023.1"/>
</dbReference>
<comment type="caution">
    <text evidence="3">The sequence shown here is derived from an EMBL/GenBank/DDBJ whole genome shotgun (WGS) entry which is preliminary data.</text>
</comment>
<evidence type="ECO:0000313" key="4">
    <source>
        <dbReference type="Proteomes" id="UP000199598"/>
    </source>
</evidence>
<dbReference type="InterPro" id="IPR043824">
    <property type="entry name" value="DUF5801"/>
</dbReference>
<keyword evidence="4" id="KW-1185">Reference proteome</keyword>
<accession>A0A1I4FWQ5</accession>
<dbReference type="Proteomes" id="UP000199598">
    <property type="component" value="Unassembled WGS sequence"/>
</dbReference>
<reference evidence="3 4" key="1">
    <citation type="submission" date="2016-10" db="EMBL/GenBank/DDBJ databases">
        <authorList>
            <person name="Varghese N."/>
            <person name="Submissions S."/>
        </authorList>
    </citation>
    <scope>NUCLEOTIDE SEQUENCE [LARGE SCALE GENOMIC DNA]</scope>
    <source>
        <strain evidence="3 4">DSM 16392</strain>
    </source>
</reference>
<feature type="non-terminal residue" evidence="3">
    <location>
        <position position="624"/>
    </location>
</feature>
<gene>
    <name evidence="3" type="ORF">SAMN04488518_12333</name>
</gene>
<proteinExistence type="predicted"/>
<dbReference type="InterPro" id="IPR019959">
    <property type="entry name" value="T1SS-143_rpt-cont_dom"/>
</dbReference>
<name>A0A1I4FWQ5_9HYPH</name>
<protein>
    <submittedName>
        <fullName evidence="3">T1SS-143 domain-containing protein</fullName>
    </submittedName>
</protein>
<feature type="region of interest" description="Disordered" evidence="1">
    <location>
        <begin position="347"/>
        <end position="379"/>
    </location>
</feature>
<sequence length="624" mass="64690">MSERQASTTITATNTSQAAIPSQTLKIGIVTQGQSEVLVRQPGQLVDFSQMLEVPVSLFRYGESLQILFSDGGTLLVEGFFAGDQTDGSLILSDTQTLTIEEFGALVEILPVDTLQTAAGDGTPIAEQLEDPNSSGQDFDDNPDGGPLGPGLNVNDLLRPEDNAGAAAAADDPEQDVDDVPVAGIAEIGALDETEWADAGKGPLSFTGNLNIDFGLDGVSERSLAFQLDAGAPVDRAGNPIPLTADGQPLTYEVQDLAVDAANEIGAGSQLLTAKLPSGEVVFEVLLNTFPESGEYTFTLHGNLDHLEADVKDILELEFGFQAFDADGDSADSFLIVNVADDLPEIGEPTIGTVDEDGIPDIGNGNDDADGDAPATSHEVTASLDIDWGADDADSEAGGVGDRSVKFEGTPTAPQGLTSGGVALVYTVSADGTELTATQGEDGDTVFTVTLDDDGSGTYTFELLGSLDHSVANSEDDINLTFDFVVTDSDGDTVSSSFTVIVDDDMAEITSIEVNKYVQVDESAGLDNDDTTDTAVSDLFAGVLNPGSDDDMVAQFARDNVVDFAYDDGADGATHAVTLSIDDTTSGLQTTSGTDILLYLENGLVVGRAGGADGDAVFAISIDE</sequence>